<organism evidence="10 11">
    <name type="scientific">Lactobacillus ultunensis DSM 16047</name>
    <dbReference type="NCBI Taxonomy" id="525365"/>
    <lineage>
        <taxon>Bacteria</taxon>
        <taxon>Bacillati</taxon>
        <taxon>Bacillota</taxon>
        <taxon>Bacilli</taxon>
        <taxon>Lactobacillales</taxon>
        <taxon>Lactobacillaceae</taxon>
        <taxon>Lactobacillus</taxon>
    </lineage>
</organism>
<protein>
    <submittedName>
        <fullName evidence="10">ABC transporter, ATP-binding protein</fullName>
    </submittedName>
</protein>
<dbReference type="InterPro" id="IPR036640">
    <property type="entry name" value="ABC1_TM_sf"/>
</dbReference>
<feature type="transmembrane region" description="Helical" evidence="7">
    <location>
        <begin position="215"/>
        <end position="239"/>
    </location>
</feature>
<keyword evidence="6 7" id="KW-0472">Membrane</keyword>
<feature type="domain" description="ABC transporter" evidence="8">
    <location>
        <begin position="304"/>
        <end position="508"/>
    </location>
</feature>
<dbReference type="GO" id="GO:0005524">
    <property type="term" value="F:ATP binding"/>
    <property type="evidence" value="ECO:0007669"/>
    <property type="project" value="UniProtKB-KW"/>
</dbReference>
<dbReference type="Proteomes" id="UP000005583">
    <property type="component" value="Unassembled WGS sequence"/>
</dbReference>
<evidence type="ECO:0000313" key="11">
    <source>
        <dbReference type="Proteomes" id="UP000005583"/>
    </source>
</evidence>
<evidence type="ECO:0000256" key="1">
    <source>
        <dbReference type="ARBA" id="ARBA00004651"/>
    </source>
</evidence>
<comment type="subcellular location">
    <subcellularLocation>
        <location evidence="1">Cell membrane</location>
        <topology evidence="1">Multi-pass membrane protein</topology>
    </subcellularLocation>
</comment>
<dbReference type="GO" id="GO:0016887">
    <property type="term" value="F:ATP hydrolysis activity"/>
    <property type="evidence" value="ECO:0007669"/>
    <property type="project" value="InterPro"/>
</dbReference>
<feature type="domain" description="ABC transmembrane type-1" evidence="9">
    <location>
        <begin position="1"/>
        <end position="274"/>
    </location>
</feature>
<dbReference type="GO" id="GO:0005886">
    <property type="term" value="C:plasma membrane"/>
    <property type="evidence" value="ECO:0007669"/>
    <property type="project" value="UniProtKB-SubCell"/>
</dbReference>
<dbReference type="InterPro" id="IPR011527">
    <property type="entry name" value="ABC1_TM_dom"/>
</dbReference>
<comment type="caution">
    <text evidence="10">The sequence shown here is derived from an EMBL/GenBank/DDBJ whole genome shotgun (WGS) entry which is preliminary data.</text>
</comment>
<dbReference type="InterPro" id="IPR003439">
    <property type="entry name" value="ABC_transporter-like_ATP-bd"/>
</dbReference>
<evidence type="ECO:0000256" key="7">
    <source>
        <dbReference type="SAM" id="Phobius"/>
    </source>
</evidence>
<evidence type="ECO:0000256" key="6">
    <source>
        <dbReference type="ARBA" id="ARBA00023136"/>
    </source>
</evidence>
<dbReference type="GO" id="GO:0034040">
    <property type="term" value="F:ATPase-coupled lipid transmembrane transporter activity"/>
    <property type="evidence" value="ECO:0007669"/>
    <property type="project" value="TreeGrafter"/>
</dbReference>
<keyword evidence="5 7" id="KW-1133">Transmembrane helix</keyword>
<dbReference type="SMART" id="SM00382">
    <property type="entry name" value="AAA"/>
    <property type="match status" value="1"/>
</dbReference>
<gene>
    <name evidence="10" type="primary">mutT1</name>
    <name evidence="10" type="ORF">HMPREF0548_1407</name>
</gene>
<dbReference type="SUPFAM" id="SSF52540">
    <property type="entry name" value="P-loop containing nucleoside triphosphate hydrolases"/>
    <property type="match status" value="1"/>
</dbReference>
<dbReference type="GO" id="GO:0140359">
    <property type="term" value="F:ABC-type transporter activity"/>
    <property type="evidence" value="ECO:0007669"/>
    <property type="project" value="InterPro"/>
</dbReference>
<evidence type="ECO:0000259" key="8">
    <source>
        <dbReference type="PROSITE" id="PS50893"/>
    </source>
</evidence>
<keyword evidence="2 7" id="KW-0812">Transmembrane</keyword>
<dbReference type="Pfam" id="PF00005">
    <property type="entry name" value="ABC_tran"/>
    <property type="match status" value="1"/>
</dbReference>
<dbReference type="HOGENOM" id="CLU_000604_62_4_9"/>
<feature type="transmembrane region" description="Helical" evidence="7">
    <location>
        <begin position="245"/>
        <end position="266"/>
    </location>
</feature>
<dbReference type="SUPFAM" id="SSF90123">
    <property type="entry name" value="ABC transporter transmembrane region"/>
    <property type="match status" value="1"/>
</dbReference>
<dbReference type="PANTHER" id="PTHR24221:SF654">
    <property type="entry name" value="ATP-BINDING CASSETTE SUB-FAMILY B MEMBER 6"/>
    <property type="match status" value="1"/>
</dbReference>
<evidence type="ECO:0000256" key="5">
    <source>
        <dbReference type="ARBA" id="ARBA00022989"/>
    </source>
</evidence>
<dbReference type="PROSITE" id="PS50893">
    <property type="entry name" value="ABC_TRANSPORTER_2"/>
    <property type="match status" value="1"/>
</dbReference>
<dbReference type="InterPro" id="IPR027417">
    <property type="entry name" value="P-loop_NTPase"/>
</dbReference>
<dbReference type="eggNOG" id="COG1132">
    <property type="taxonomic scope" value="Bacteria"/>
</dbReference>
<dbReference type="PANTHER" id="PTHR24221">
    <property type="entry name" value="ATP-BINDING CASSETTE SUB-FAMILY B"/>
    <property type="match status" value="1"/>
</dbReference>
<dbReference type="Pfam" id="PF00664">
    <property type="entry name" value="ABC_membrane"/>
    <property type="match status" value="1"/>
</dbReference>
<dbReference type="PROSITE" id="PS00211">
    <property type="entry name" value="ABC_TRANSPORTER_1"/>
    <property type="match status" value="1"/>
</dbReference>
<evidence type="ECO:0000256" key="4">
    <source>
        <dbReference type="ARBA" id="ARBA00022840"/>
    </source>
</evidence>
<evidence type="ECO:0000256" key="2">
    <source>
        <dbReference type="ARBA" id="ARBA00022692"/>
    </source>
</evidence>
<feature type="transmembrane region" description="Helical" evidence="7">
    <location>
        <begin position="34"/>
        <end position="55"/>
    </location>
</feature>
<dbReference type="STRING" id="525365.HMPREF0548_1407"/>
<keyword evidence="4 10" id="KW-0067">ATP-binding</keyword>
<keyword evidence="3" id="KW-0547">Nucleotide-binding</keyword>
<accession>C2EP11</accession>
<proteinExistence type="predicted"/>
<dbReference type="PATRIC" id="fig|525365.8.peg.1942"/>
<dbReference type="EMBL" id="ACGU01000065">
    <property type="protein sequence ID" value="EEJ71725.1"/>
    <property type="molecule type" value="Genomic_DNA"/>
</dbReference>
<dbReference type="Gene3D" id="3.40.50.300">
    <property type="entry name" value="P-loop containing nucleotide triphosphate hydrolases"/>
    <property type="match status" value="1"/>
</dbReference>
<evidence type="ECO:0000256" key="3">
    <source>
        <dbReference type="ARBA" id="ARBA00022741"/>
    </source>
</evidence>
<dbReference type="PROSITE" id="PS50929">
    <property type="entry name" value="ABC_TM1F"/>
    <property type="match status" value="1"/>
</dbReference>
<sequence length="509" mass="56779">MIIAGFIASFTTIVSAYMVQTLTNIATEKKWDKVGSFLLIVIVGFLITFLAGLLFNRLKTSAIKETNTYLRTNIFKGMLDQDENAESLGFLTNDFKLLETNRFDAQIEIIMQVCTLVLALGYALAVNWVVTLLFLIGSFVPMLVSNLFQKSVQNDSENWTKANGKYVNQTKNFLAGSETLHLYNQQENAAKKNQIKVVKLETALKRMNLLNLDTATWIGLIGNLVTFLVPFLAGIYMVIHGMTTLGSLFAIVQLANSFVNPILTILNDRNELSTTKQIVEKTEKYLTLANKEKSVNAEAMIKNMTFSDISLEREGKQLIHDLDLTIKPGTKQAVIGPSGTGKSTLLQFLMKGKYGDAGKISVNGKDIKAGTFEDDFAYASQAPVIFADTLWFNLTLGVDIAKARVEEVCDQLGLKQIIEEKGFDYSLGDNADQLSGGQLARIELARAILADRPVLLLDEINASLDKKTSNQVHNYLFNSNLTFVEVIHHYEEDELKHYDNVVDLKEYMD</sequence>
<name>C2EP11_9LACO</name>
<dbReference type="InterPro" id="IPR017871">
    <property type="entry name" value="ABC_transporter-like_CS"/>
</dbReference>
<dbReference type="InterPro" id="IPR003593">
    <property type="entry name" value="AAA+_ATPase"/>
</dbReference>
<reference evidence="10 11" key="1">
    <citation type="submission" date="2009-01" db="EMBL/GenBank/DDBJ databases">
        <authorList>
            <person name="Qin X."/>
            <person name="Bachman B."/>
            <person name="Battles P."/>
            <person name="Bell A."/>
            <person name="Bess C."/>
            <person name="Bickham C."/>
            <person name="Chaboub L."/>
            <person name="Chen D."/>
            <person name="Coyle M."/>
            <person name="Deiros D.R."/>
            <person name="Dinh H."/>
            <person name="Forbes L."/>
            <person name="Fowler G."/>
            <person name="Francisco L."/>
            <person name="Fu Q."/>
            <person name="Gubbala S."/>
            <person name="Hale W."/>
            <person name="Han Y."/>
            <person name="Hemphill L."/>
            <person name="Highlander S.K."/>
            <person name="Hirani K."/>
            <person name="Hogues M."/>
            <person name="Jackson L."/>
            <person name="Jakkamsetti A."/>
            <person name="Javaid M."/>
            <person name="Jiang H."/>
            <person name="Korchina V."/>
            <person name="Kovar C."/>
            <person name="Lara F."/>
            <person name="Lee S."/>
            <person name="Mata R."/>
            <person name="Mathew T."/>
            <person name="Moen C."/>
            <person name="Morales K."/>
            <person name="Munidasa M."/>
            <person name="Nazareth L."/>
            <person name="Ngo R."/>
            <person name="Nguyen L."/>
            <person name="Okwuonu G."/>
            <person name="Ongeri F."/>
            <person name="Patil S."/>
            <person name="Petrosino J."/>
            <person name="Pham C."/>
            <person name="Pham P."/>
            <person name="Pu L.-L."/>
            <person name="Puazo M."/>
            <person name="Raj R."/>
            <person name="Reid J."/>
            <person name="Rouhana J."/>
            <person name="Saada N."/>
            <person name="Shang Y."/>
            <person name="Simmons D."/>
            <person name="Thornton R."/>
            <person name="Warren J."/>
            <person name="Weissenberger G."/>
            <person name="Zhang J."/>
            <person name="Zhang L."/>
            <person name="Zhou C."/>
            <person name="Zhu D."/>
            <person name="Muzny D."/>
            <person name="Worley K."/>
            <person name="Gibbs R."/>
        </authorList>
    </citation>
    <scope>NUCLEOTIDE SEQUENCE [LARGE SCALE GENOMIC DNA]</scope>
    <source>
        <strain evidence="10 11">DSM 16047</strain>
    </source>
</reference>
<dbReference type="AlphaFoldDB" id="C2EP11"/>
<keyword evidence="11" id="KW-1185">Reference proteome</keyword>
<evidence type="ECO:0000313" key="10">
    <source>
        <dbReference type="EMBL" id="EEJ71725.1"/>
    </source>
</evidence>
<dbReference type="InterPro" id="IPR039421">
    <property type="entry name" value="Type_1_exporter"/>
</dbReference>
<dbReference type="Gene3D" id="1.20.1560.10">
    <property type="entry name" value="ABC transporter type 1, transmembrane domain"/>
    <property type="match status" value="1"/>
</dbReference>
<evidence type="ECO:0000259" key="9">
    <source>
        <dbReference type="PROSITE" id="PS50929"/>
    </source>
</evidence>